<comment type="caution">
    <text evidence="1">The sequence shown here is derived from an EMBL/GenBank/DDBJ whole genome shotgun (WGS) entry which is preliminary data.</text>
</comment>
<keyword evidence="2" id="KW-1185">Reference proteome</keyword>
<evidence type="ECO:0000313" key="1">
    <source>
        <dbReference type="EMBL" id="KAJ9100085.1"/>
    </source>
</evidence>
<reference evidence="1" key="1">
    <citation type="submission" date="2023-04" db="EMBL/GenBank/DDBJ databases">
        <title>Draft Genome sequencing of Naganishia species isolated from polar environments using Oxford Nanopore Technology.</title>
        <authorList>
            <person name="Leo P."/>
            <person name="Venkateswaran K."/>
        </authorList>
    </citation>
    <scope>NUCLEOTIDE SEQUENCE</scope>
    <source>
        <strain evidence="1">MNA-CCFEE 5261</strain>
    </source>
</reference>
<evidence type="ECO:0000313" key="2">
    <source>
        <dbReference type="Proteomes" id="UP001241377"/>
    </source>
</evidence>
<gene>
    <name evidence="1" type="ORF">QFC19_005765</name>
</gene>
<organism evidence="1 2">
    <name type="scientific">Naganishia cerealis</name>
    <dbReference type="NCBI Taxonomy" id="610337"/>
    <lineage>
        <taxon>Eukaryota</taxon>
        <taxon>Fungi</taxon>
        <taxon>Dikarya</taxon>
        <taxon>Basidiomycota</taxon>
        <taxon>Agaricomycotina</taxon>
        <taxon>Tremellomycetes</taxon>
        <taxon>Filobasidiales</taxon>
        <taxon>Filobasidiaceae</taxon>
        <taxon>Naganishia</taxon>
    </lineage>
</organism>
<sequence>MLRTRAIPLAKSIARPVQQTQRRGYAAGGAGGASNLPLALGIAGIAGLAGYVYMDRSTRAAASANANEYADRAKDAAGQAKGYVNERASAASANTNEYLGRARDAVEDAAAKAKGYANERTSAASANLNEAIDRDPSASSTGEDLKNKAQAVGAAVSANANEAVGEAKNAVTDAKNAVTGPFDQERKAAGEAGAGIVAALVKNKWADFKLEKVEPYNHNTNIYTFSFPDPNAAAGGVTASALLVKSSDSQACVDDKGKPVIRPYTPISPQDQKGTMQLMVKVYPEGKMSQHIAHLKPGETLSFKGPIAKYPYKPNEFPHGVAIGGGSGITPMYQMITHSLNLPEDKTKWTLMFANVTEKDILLRERWDKLAKEHPDRLQVVYSLDKPGYFWKGEKGYITKDMIQKYLPKDNAKDVKFFVCGPPGQYAAVCGPKDGMKQGEIKGALGELQYDNDHVFKF</sequence>
<dbReference type="Proteomes" id="UP001241377">
    <property type="component" value="Unassembled WGS sequence"/>
</dbReference>
<accession>A0ACC2VLX0</accession>
<dbReference type="EMBL" id="JASBWR010000066">
    <property type="protein sequence ID" value="KAJ9100085.1"/>
    <property type="molecule type" value="Genomic_DNA"/>
</dbReference>
<proteinExistence type="predicted"/>
<protein>
    <submittedName>
        <fullName evidence="1">Uncharacterized protein</fullName>
    </submittedName>
</protein>
<name>A0ACC2VLX0_9TREE</name>